<comment type="caution">
    <text evidence="3">The sequence shown here is derived from an EMBL/GenBank/DDBJ whole genome shotgun (WGS) entry which is preliminary data.</text>
</comment>
<evidence type="ECO:0000259" key="2">
    <source>
        <dbReference type="Pfam" id="PF11790"/>
    </source>
</evidence>
<dbReference type="InterPro" id="IPR053183">
    <property type="entry name" value="ASL1"/>
</dbReference>
<dbReference type="AlphaFoldDB" id="A0AAJ0D9X1"/>
<dbReference type="PANTHER" id="PTHR34154">
    <property type="entry name" value="ALKALI-SENSITIVE LINKAGE PROTEIN 1"/>
    <property type="match status" value="1"/>
</dbReference>
<dbReference type="PANTHER" id="PTHR34154:SF3">
    <property type="entry name" value="ALKALI-SENSITIVE LINKAGE PROTEIN 1"/>
    <property type="match status" value="1"/>
</dbReference>
<dbReference type="EMBL" id="JAWDJX010000116">
    <property type="protein sequence ID" value="KAK3046079.1"/>
    <property type="molecule type" value="Genomic_DNA"/>
</dbReference>
<name>A0AAJ0D9X1_9PEZI</name>
<feature type="region of interest" description="Disordered" evidence="1">
    <location>
        <begin position="81"/>
        <end position="104"/>
    </location>
</feature>
<accession>A0AAJ0D9X1</accession>
<gene>
    <name evidence="3" type="ORF">LTR09_012394</name>
</gene>
<evidence type="ECO:0000256" key="1">
    <source>
        <dbReference type="SAM" id="MobiDB-lite"/>
    </source>
</evidence>
<feature type="domain" description="Asl1-like glycosyl hydrolase catalytic" evidence="2">
    <location>
        <begin position="117"/>
        <end position="269"/>
    </location>
</feature>
<proteinExistence type="predicted"/>
<dbReference type="GO" id="GO:0009277">
    <property type="term" value="C:fungal-type cell wall"/>
    <property type="evidence" value="ECO:0007669"/>
    <property type="project" value="TreeGrafter"/>
</dbReference>
<reference evidence="3" key="1">
    <citation type="submission" date="2023-04" db="EMBL/GenBank/DDBJ databases">
        <title>Black Yeasts Isolated from many extreme environments.</title>
        <authorList>
            <person name="Coleine C."/>
            <person name="Stajich J.E."/>
            <person name="Selbmann L."/>
        </authorList>
    </citation>
    <scope>NUCLEOTIDE SEQUENCE</scope>
    <source>
        <strain evidence="3">CCFEE 5312</strain>
    </source>
</reference>
<sequence length="318" mass="34039">MPVYDADCTVVYTTVDVTATEVSAVPTSTESWDGADVSFAASTTASSQASFFPSSGANSVTEPSATSSAASSAAFSATPSATRASTKSSAAPSESRSGAKRGLAIGGDEQDSLIAAFNNVNSINWVNNWYSAPPDNLSSHIEFVPQMYGKLSNVDGEWTRNADKAERDGAKYFLSFGEVNTPNDDLYMDAPTAADFWMKEMQEYAQAGVSVSTPPVLFNTGDLEYLSKFINVCEGLGCDMGFVCVHWIWEADQTDSFKDSVSQAIKIANGRKVEVVPWLEQNLAIERYAYVPLDMTSGNGFLNTDGSVSSLGKFYADL</sequence>
<evidence type="ECO:0000313" key="4">
    <source>
        <dbReference type="Proteomes" id="UP001271007"/>
    </source>
</evidence>
<dbReference type="InterPro" id="IPR024655">
    <property type="entry name" value="Asl1_glyco_hydro_catalytic"/>
</dbReference>
<organism evidence="3 4">
    <name type="scientific">Extremus antarcticus</name>
    <dbReference type="NCBI Taxonomy" id="702011"/>
    <lineage>
        <taxon>Eukaryota</taxon>
        <taxon>Fungi</taxon>
        <taxon>Dikarya</taxon>
        <taxon>Ascomycota</taxon>
        <taxon>Pezizomycotina</taxon>
        <taxon>Dothideomycetes</taxon>
        <taxon>Dothideomycetidae</taxon>
        <taxon>Mycosphaerellales</taxon>
        <taxon>Extremaceae</taxon>
        <taxon>Extremus</taxon>
    </lineage>
</organism>
<evidence type="ECO:0000313" key="3">
    <source>
        <dbReference type="EMBL" id="KAK3046079.1"/>
    </source>
</evidence>
<protein>
    <recommendedName>
        <fullName evidence="2">Asl1-like glycosyl hydrolase catalytic domain-containing protein</fullName>
    </recommendedName>
</protein>
<dbReference type="Pfam" id="PF11790">
    <property type="entry name" value="Glyco_hydro_cc"/>
    <property type="match status" value="1"/>
</dbReference>
<feature type="compositionally biased region" description="Low complexity" evidence="1">
    <location>
        <begin position="81"/>
        <end position="93"/>
    </location>
</feature>
<keyword evidence="4" id="KW-1185">Reference proteome</keyword>
<dbReference type="Proteomes" id="UP001271007">
    <property type="component" value="Unassembled WGS sequence"/>
</dbReference>
<dbReference type="GO" id="GO:0071966">
    <property type="term" value="P:fungal-type cell wall polysaccharide metabolic process"/>
    <property type="evidence" value="ECO:0007669"/>
    <property type="project" value="TreeGrafter"/>
</dbReference>